<dbReference type="EMBL" id="ML170161">
    <property type="protein sequence ID" value="TDL26548.1"/>
    <property type="molecule type" value="Genomic_DNA"/>
</dbReference>
<dbReference type="Pfam" id="PF00651">
    <property type="entry name" value="BTB"/>
    <property type="match status" value="1"/>
</dbReference>
<dbReference type="SUPFAM" id="SSF54695">
    <property type="entry name" value="POZ domain"/>
    <property type="match status" value="1"/>
</dbReference>
<evidence type="ECO:0000313" key="2">
    <source>
        <dbReference type="EMBL" id="TDL26548.1"/>
    </source>
</evidence>
<feature type="domain" description="BTB" evidence="1">
    <location>
        <begin position="8"/>
        <end position="70"/>
    </location>
</feature>
<dbReference type="OrthoDB" id="3238622at2759"/>
<dbReference type="STRING" id="50990.A0A4Y7QH67"/>
<feature type="non-terminal residue" evidence="2">
    <location>
        <position position="1"/>
    </location>
</feature>
<keyword evidence="3" id="KW-1185">Reference proteome</keyword>
<dbReference type="InterPro" id="IPR000210">
    <property type="entry name" value="BTB/POZ_dom"/>
</dbReference>
<dbReference type="CDD" id="cd18186">
    <property type="entry name" value="BTB_POZ_ZBTB_KLHL-like"/>
    <property type="match status" value="1"/>
</dbReference>
<evidence type="ECO:0000259" key="1">
    <source>
        <dbReference type="PROSITE" id="PS50097"/>
    </source>
</evidence>
<dbReference type="Gene3D" id="3.30.710.10">
    <property type="entry name" value="Potassium Channel Kv1.1, Chain A"/>
    <property type="match status" value="1"/>
</dbReference>
<gene>
    <name evidence="2" type="ORF">BD410DRAFT_700864</name>
</gene>
<dbReference type="InterPro" id="IPR011333">
    <property type="entry name" value="SKP1/BTB/POZ_sf"/>
</dbReference>
<sequence>PSFSSPDAEIVFLSSDGVLFRVHRLVLQLGSGFFQAMLDMPRDADEAQSNAPILVHDDSNVFAALLDIIYPHRQTPALDSLDFALQILQTAENYEMHKVTEIVKYIIQSRQVYFLQQPIDLYNIANRYGWEDVAKVASTATLKINLHDTTVSESVKRLESAPLWKLVDLHWRRRRTFI</sequence>
<dbReference type="VEuPathDB" id="FungiDB:BD410DRAFT_700864"/>
<accession>A0A4Y7QH67</accession>
<dbReference type="PROSITE" id="PS50097">
    <property type="entry name" value="BTB"/>
    <property type="match status" value="1"/>
</dbReference>
<feature type="non-terminal residue" evidence="2">
    <location>
        <position position="178"/>
    </location>
</feature>
<dbReference type="SMART" id="SM00225">
    <property type="entry name" value="BTB"/>
    <property type="match status" value="1"/>
</dbReference>
<organism evidence="2 3">
    <name type="scientific">Rickenella mellea</name>
    <dbReference type="NCBI Taxonomy" id="50990"/>
    <lineage>
        <taxon>Eukaryota</taxon>
        <taxon>Fungi</taxon>
        <taxon>Dikarya</taxon>
        <taxon>Basidiomycota</taxon>
        <taxon>Agaricomycotina</taxon>
        <taxon>Agaricomycetes</taxon>
        <taxon>Hymenochaetales</taxon>
        <taxon>Rickenellaceae</taxon>
        <taxon>Rickenella</taxon>
    </lineage>
</organism>
<name>A0A4Y7QH67_9AGAM</name>
<dbReference type="Proteomes" id="UP000294933">
    <property type="component" value="Unassembled WGS sequence"/>
</dbReference>
<protein>
    <recommendedName>
        <fullName evidence="1">BTB domain-containing protein</fullName>
    </recommendedName>
</protein>
<reference evidence="2 3" key="1">
    <citation type="submission" date="2018-06" db="EMBL/GenBank/DDBJ databases">
        <title>A transcriptomic atlas of mushroom development highlights an independent origin of complex multicellularity.</title>
        <authorList>
            <consortium name="DOE Joint Genome Institute"/>
            <person name="Krizsan K."/>
            <person name="Almasi E."/>
            <person name="Merenyi Z."/>
            <person name="Sahu N."/>
            <person name="Viragh M."/>
            <person name="Koszo T."/>
            <person name="Mondo S."/>
            <person name="Kiss B."/>
            <person name="Balint B."/>
            <person name="Kues U."/>
            <person name="Barry K."/>
            <person name="Hegedus J.C."/>
            <person name="Henrissat B."/>
            <person name="Johnson J."/>
            <person name="Lipzen A."/>
            <person name="Ohm R."/>
            <person name="Nagy I."/>
            <person name="Pangilinan J."/>
            <person name="Yan J."/>
            <person name="Xiong Y."/>
            <person name="Grigoriev I.V."/>
            <person name="Hibbett D.S."/>
            <person name="Nagy L.G."/>
        </authorList>
    </citation>
    <scope>NUCLEOTIDE SEQUENCE [LARGE SCALE GENOMIC DNA]</scope>
    <source>
        <strain evidence="2 3">SZMC22713</strain>
    </source>
</reference>
<evidence type="ECO:0000313" key="3">
    <source>
        <dbReference type="Proteomes" id="UP000294933"/>
    </source>
</evidence>
<dbReference type="AlphaFoldDB" id="A0A4Y7QH67"/>
<proteinExistence type="predicted"/>